<reference evidence="2" key="2">
    <citation type="submission" date="2015-01" db="EMBL/GenBank/DDBJ databases">
        <title>Evolutionary Origins and Diversification of the Mycorrhizal Mutualists.</title>
        <authorList>
            <consortium name="DOE Joint Genome Institute"/>
            <consortium name="Mycorrhizal Genomics Consortium"/>
            <person name="Kohler A."/>
            <person name="Kuo A."/>
            <person name="Nagy L.G."/>
            <person name="Floudas D."/>
            <person name="Copeland A."/>
            <person name="Barry K.W."/>
            <person name="Cichocki N."/>
            <person name="Veneault-Fourrey C."/>
            <person name="LaButti K."/>
            <person name="Lindquist E.A."/>
            <person name="Lipzen A."/>
            <person name="Lundell T."/>
            <person name="Morin E."/>
            <person name="Murat C."/>
            <person name="Riley R."/>
            <person name="Ohm R."/>
            <person name="Sun H."/>
            <person name="Tunlid A."/>
            <person name="Henrissat B."/>
            <person name="Grigoriev I.V."/>
            <person name="Hibbett D.S."/>
            <person name="Martin F."/>
        </authorList>
    </citation>
    <scope>NUCLEOTIDE SEQUENCE [LARGE SCALE GENOMIC DNA]</scope>
    <source>
        <strain evidence="2">MUT 4182</strain>
    </source>
</reference>
<dbReference type="OrthoDB" id="2269034at2759"/>
<reference evidence="1 2" key="1">
    <citation type="submission" date="2014-04" db="EMBL/GenBank/DDBJ databases">
        <authorList>
            <consortium name="DOE Joint Genome Institute"/>
            <person name="Kuo A."/>
            <person name="Girlanda M."/>
            <person name="Perotto S."/>
            <person name="Kohler A."/>
            <person name="Nagy L.G."/>
            <person name="Floudas D."/>
            <person name="Copeland A."/>
            <person name="Barry K.W."/>
            <person name="Cichocki N."/>
            <person name="Veneault-Fourrey C."/>
            <person name="LaButti K."/>
            <person name="Lindquist E.A."/>
            <person name="Lipzen A."/>
            <person name="Lundell T."/>
            <person name="Morin E."/>
            <person name="Murat C."/>
            <person name="Sun H."/>
            <person name="Tunlid A."/>
            <person name="Henrissat B."/>
            <person name="Grigoriev I.V."/>
            <person name="Hibbett D.S."/>
            <person name="Martin F."/>
            <person name="Nordberg H.P."/>
            <person name="Cantor M.N."/>
            <person name="Hua S.X."/>
        </authorList>
    </citation>
    <scope>NUCLEOTIDE SEQUENCE [LARGE SCALE GENOMIC DNA]</scope>
    <source>
        <strain evidence="1 2">MUT 4182</strain>
    </source>
</reference>
<evidence type="ECO:0000313" key="1">
    <source>
        <dbReference type="EMBL" id="KIO29842.1"/>
    </source>
</evidence>
<name>A0A0C3M861_9AGAM</name>
<dbReference type="HOGENOM" id="CLU_050912_0_0_1"/>
<dbReference type="AlphaFoldDB" id="A0A0C3M861"/>
<proteinExistence type="predicted"/>
<accession>A0A0C3M861</accession>
<dbReference type="Proteomes" id="UP000054248">
    <property type="component" value="Unassembled WGS sequence"/>
</dbReference>
<dbReference type="EMBL" id="KN822978">
    <property type="protein sequence ID" value="KIO29842.1"/>
    <property type="molecule type" value="Genomic_DNA"/>
</dbReference>
<protein>
    <submittedName>
        <fullName evidence="1">Uncharacterized protein</fullName>
    </submittedName>
</protein>
<dbReference type="Gene3D" id="1.20.1280.50">
    <property type="match status" value="1"/>
</dbReference>
<sequence>MDSLPVELLSRIFINVLPPHLDDPRYEVEDPGPAQASICCVCQRWNQVAKSTPSLWTFIKIWNRIRSHDVMKRRLELSGNLPLNVMMWLCQDQDEEQFSEIHALLAEQFSRWNTLRVKATVDVPSALQQWVPSVLPNVVGLSLSIEVLEEVSVDDMDSREPFISAPHLTFCSSDSPVLFPLTHCPLLREYRAIGIGFDGFEELERGPLWMELVSTLSRECPQLEVLQVSEEGNVYGGSVSLEDWPALPSLTTLRFAIRPSYPSIRCVITGLRAPKLHLVEFRGLPVVLGFDASDLSIPEMRLPEENHGRILFSGIEMSHLTSLLQRIPNATDLDVEVDLASIIDGDPTGRQRGVGTLGLSSAVISDLRRRWEWVQKNIPKVSWLVPSEKGGGLERLGGADLLFDDAIAHLDNRMGAQLNIQNYYKDPASASQNYRAITL</sequence>
<keyword evidence="2" id="KW-1185">Reference proteome</keyword>
<organism evidence="1 2">
    <name type="scientific">Tulasnella calospora MUT 4182</name>
    <dbReference type="NCBI Taxonomy" id="1051891"/>
    <lineage>
        <taxon>Eukaryota</taxon>
        <taxon>Fungi</taxon>
        <taxon>Dikarya</taxon>
        <taxon>Basidiomycota</taxon>
        <taxon>Agaricomycotina</taxon>
        <taxon>Agaricomycetes</taxon>
        <taxon>Cantharellales</taxon>
        <taxon>Tulasnellaceae</taxon>
        <taxon>Tulasnella</taxon>
    </lineage>
</organism>
<gene>
    <name evidence="1" type="ORF">M407DRAFT_21095</name>
</gene>
<evidence type="ECO:0000313" key="2">
    <source>
        <dbReference type="Proteomes" id="UP000054248"/>
    </source>
</evidence>